<dbReference type="KEGG" id="aarg:Aargi30884_05470"/>
<keyword evidence="7 13" id="KW-0418">Kinase</keyword>
<keyword evidence="10 11" id="KW-0472">Membrane</keyword>
<dbReference type="InterPro" id="IPR003594">
    <property type="entry name" value="HATPase_dom"/>
</dbReference>
<keyword evidence="8 11" id="KW-1133">Transmembrane helix</keyword>
<gene>
    <name evidence="13" type="ORF">Aargi30884_05470</name>
</gene>
<dbReference type="InterPro" id="IPR050351">
    <property type="entry name" value="BphY/WalK/GraS-like"/>
</dbReference>
<dbReference type="PROSITE" id="PS50109">
    <property type="entry name" value="HIS_KIN"/>
    <property type="match status" value="1"/>
</dbReference>
<dbReference type="AlphaFoldDB" id="A0A6N4TGQ6"/>
<evidence type="ECO:0000256" key="11">
    <source>
        <dbReference type="SAM" id="Phobius"/>
    </source>
</evidence>
<dbReference type="EC" id="2.7.13.3" evidence="3"/>
<evidence type="ECO:0000259" key="12">
    <source>
        <dbReference type="PROSITE" id="PS50109"/>
    </source>
</evidence>
<evidence type="ECO:0000313" key="14">
    <source>
        <dbReference type="Proteomes" id="UP000464754"/>
    </source>
</evidence>
<comment type="catalytic activity">
    <reaction evidence="1">
        <text>ATP + protein L-histidine = ADP + protein N-phospho-L-histidine.</text>
        <dbReference type="EC" id="2.7.13.3"/>
    </reaction>
</comment>
<evidence type="ECO:0000256" key="10">
    <source>
        <dbReference type="ARBA" id="ARBA00023136"/>
    </source>
</evidence>
<dbReference type="Gene3D" id="3.30.565.10">
    <property type="entry name" value="Histidine kinase-like ATPase, C-terminal domain"/>
    <property type="match status" value="1"/>
</dbReference>
<evidence type="ECO:0000256" key="1">
    <source>
        <dbReference type="ARBA" id="ARBA00000085"/>
    </source>
</evidence>
<evidence type="ECO:0000256" key="2">
    <source>
        <dbReference type="ARBA" id="ARBA00004651"/>
    </source>
</evidence>
<evidence type="ECO:0000256" key="7">
    <source>
        <dbReference type="ARBA" id="ARBA00022777"/>
    </source>
</evidence>
<dbReference type="GO" id="GO:0000155">
    <property type="term" value="F:phosphorelay sensor kinase activity"/>
    <property type="evidence" value="ECO:0007669"/>
    <property type="project" value="InterPro"/>
</dbReference>
<sequence>MQLHYLIYLDILLAVCLGIFFTIDGYFFYKQQIKKQKLLTEDYVIAKEMEEFENIDIALHDGNVYEAQIHKEIENQQDLQDYITKWCHEIKIPLSACLLMNEKMEDAVLKQQIKEQLERMNQLLNAALVGCKVQSSLYDLQIKKVDVKDCVQTSIKNNRFFLIQNHFDIFVEIQDEYVYSDKEWLVYVLDQLMSNAIKYAKNRHEIHIWTENRENTTILFFEDHGEGIQDVDIRRIFEKGYTGNNHHNGKYKSTGMGLYMVMLIMKKLGHEIQVESEFGNYTRFSITFHENKDYFLL</sequence>
<protein>
    <recommendedName>
        <fullName evidence="3">histidine kinase</fullName>
        <ecNumber evidence="3">2.7.13.3</ecNumber>
    </recommendedName>
</protein>
<evidence type="ECO:0000256" key="6">
    <source>
        <dbReference type="ARBA" id="ARBA00022692"/>
    </source>
</evidence>
<dbReference type="CDD" id="cd00082">
    <property type="entry name" value="HisKA"/>
    <property type="match status" value="1"/>
</dbReference>
<name>A0A6N4TGQ6_9FIRM</name>
<comment type="subcellular location">
    <subcellularLocation>
        <location evidence="2">Cell membrane</location>
        <topology evidence="2">Multi-pass membrane protein</topology>
    </subcellularLocation>
</comment>
<evidence type="ECO:0000256" key="4">
    <source>
        <dbReference type="ARBA" id="ARBA00022475"/>
    </source>
</evidence>
<organism evidence="13 14">
    <name type="scientific">Amedibacterium intestinale</name>
    <dbReference type="NCBI Taxonomy" id="2583452"/>
    <lineage>
        <taxon>Bacteria</taxon>
        <taxon>Bacillati</taxon>
        <taxon>Bacillota</taxon>
        <taxon>Erysipelotrichia</taxon>
        <taxon>Erysipelotrichales</taxon>
        <taxon>Erysipelotrichaceae</taxon>
        <taxon>Amedibacterium</taxon>
    </lineage>
</organism>
<dbReference type="InterPro" id="IPR036890">
    <property type="entry name" value="HATPase_C_sf"/>
</dbReference>
<dbReference type="Pfam" id="PF02518">
    <property type="entry name" value="HATPase_c"/>
    <property type="match status" value="1"/>
</dbReference>
<feature type="transmembrane region" description="Helical" evidence="11">
    <location>
        <begin position="6"/>
        <end position="29"/>
    </location>
</feature>
<keyword evidence="5" id="KW-0808">Transferase</keyword>
<keyword evidence="14" id="KW-1185">Reference proteome</keyword>
<dbReference type="InterPro" id="IPR005467">
    <property type="entry name" value="His_kinase_dom"/>
</dbReference>
<evidence type="ECO:0000256" key="8">
    <source>
        <dbReference type="ARBA" id="ARBA00022989"/>
    </source>
</evidence>
<dbReference type="PANTHER" id="PTHR45453:SF2">
    <property type="entry name" value="HISTIDINE KINASE"/>
    <property type="match status" value="1"/>
</dbReference>
<dbReference type="EMBL" id="AP019695">
    <property type="protein sequence ID" value="BBK21644.1"/>
    <property type="molecule type" value="Genomic_DNA"/>
</dbReference>
<dbReference type="GO" id="GO:0016036">
    <property type="term" value="P:cellular response to phosphate starvation"/>
    <property type="evidence" value="ECO:0007669"/>
    <property type="project" value="TreeGrafter"/>
</dbReference>
<keyword evidence="6 11" id="KW-0812">Transmembrane</keyword>
<dbReference type="PANTHER" id="PTHR45453">
    <property type="entry name" value="PHOSPHATE REGULON SENSOR PROTEIN PHOR"/>
    <property type="match status" value="1"/>
</dbReference>
<dbReference type="GO" id="GO:0005886">
    <property type="term" value="C:plasma membrane"/>
    <property type="evidence" value="ECO:0007669"/>
    <property type="project" value="UniProtKB-SubCell"/>
</dbReference>
<reference evidence="14" key="1">
    <citation type="submission" date="2019-05" db="EMBL/GenBank/DDBJ databases">
        <title>Complete genome sequencing of Absiella argi strain JCM 30884.</title>
        <authorList>
            <person name="Sakamoto M."/>
            <person name="Murakami T."/>
            <person name="Mori H."/>
        </authorList>
    </citation>
    <scope>NUCLEOTIDE SEQUENCE [LARGE SCALE GENOMIC DNA]</scope>
    <source>
        <strain evidence="14">JCM 30884</strain>
    </source>
</reference>
<dbReference type="Proteomes" id="UP000464754">
    <property type="component" value="Chromosome"/>
</dbReference>
<evidence type="ECO:0000313" key="13">
    <source>
        <dbReference type="EMBL" id="BBK21644.1"/>
    </source>
</evidence>
<keyword evidence="9" id="KW-0902">Two-component regulatory system</keyword>
<proteinExistence type="predicted"/>
<dbReference type="GO" id="GO:0004721">
    <property type="term" value="F:phosphoprotein phosphatase activity"/>
    <property type="evidence" value="ECO:0007669"/>
    <property type="project" value="TreeGrafter"/>
</dbReference>
<dbReference type="InterPro" id="IPR003661">
    <property type="entry name" value="HisK_dim/P_dom"/>
</dbReference>
<feature type="domain" description="Histidine kinase" evidence="12">
    <location>
        <begin position="85"/>
        <end position="292"/>
    </location>
</feature>
<accession>A0A6N4TGQ6</accession>
<evidence type="ECO:0000256" key="9">
    <source>
        <dbReference type="ARBA" id="ARBA00023012"/>
    </source>
</evidence>
<keyword evidence="4" id="KW-1003">Cell membrane</keyword>
<evidence type="ECO:0000256" key="5">
    <source>
        <dbReference type="ARBA" id="ARBA00022679"/>
    </source>
</evidence>
<dbReference type="SMART" id="SM00387">
    <property type="entry name" value="HATPase_c"/>
    <property type="match status" value="1"/>
</dbReference>
<evidence type="ECO:0000256" key="3">
    <source>
        <dbReference type="ARBA" id="ARBA00012438"/>
    </source>
</evidence>
<dbReference type="SUPFAM" id="SSF55874">
    <property type="entry name" value="ATPase domain of HSP90 chaperone/DNA topoisomerase II/histidine kinase"/>
    <property type="match status" value="1"/>
</dbReference>